<feature type="region of interest" description="Disordered" evidence="1">
    <location>
        <begin position="475"/>
        <end position="518"/>
    </location>
</feature>
<accession>A0A0D7B172</accession>
<organism evidence="2 3">
    <name type="scientific">Cylindrobasidium torrendii FP15055 ss-10</name>
    <dbReference type="NCBI Taxonomy" id="1314674"/>
    <lineage>
        <taxon>Eukaryota</taxon>
        <taxon>Fungi</taxon>
        <taxon>Dikarya</taxon>
        <taxon>Basidiomycota</taxon>
        <taxon>Agaricomycotina</taxon>
        <taxon>Agaricomycetes</taxon>
        <taxon>Agaricomycetidae</taxon>
        <taxon>Agaricales</taxon>
        <taxon>Marasmiineae</taxon>
        <taxon>Physalacriaceae</taxon>
        <taxon>Cylindrobasidium</taxon>
    </lineage>
</organism>
<name>A0A0D7B172_9AGAR</name>
<dbReference type="Proteomes" id="UP000054007">
    <property type="component" value="Unassembled WGS sequence"/>
</dbReference>
<feature type="compositionally biased region" description="Polar residues" evidence="1">
    <location>
        <begin position="1"/>
        <end position="12"/>
    </location>
</feature>
<evidence type="ECO:0000256" key="1">
    <source>
        <dbReference type="SAM" id="MobiDB-lite"/>
    </source>
</evidence>
<protein>
    <submittedName>
        <fullName evidence="2">Uncharacterized protein</fullName>
    </submittedName>
</protein>
<gene>
    <name evidence="2" type="ORF">CYLTODRAFT_494042</name>
</gene>
<proteinExistence type="predicted"/>
<sequence>MDTIESTAMSKSSYRHVEKNPRRLLQYGAQNPVSEHQPFNTMDGRVAALHPTSYLLITTPNVDYIPTPVVGKAETVFVRDDLRLGEHDPTQWPQHWNPEFPHLPCIPRKETAHSSRSVLWASPLKQPSDFVVVSPTCGKGLGQLTPQLRTDLKNTIHEITTAAERTVPKDLRLTRQLLVGIDHFHFLIENRPLPYYRTLLSLRCLQRAMLELDALVNYYEHVVPVFNGTGVSQGTIPPSRGWIGAFTSDTLAARRLCASGCPVWLLWSAERHTSIRCFKIASPQMAADHLSTAQPAMSSYCQTLYDGPLGHTKKYLRIRDWAFVDLGKLFSPLNLFQLPSRPSGGALPGPATSSQPVRQRSTVRIPGGNKTFKVASHQLLCPVVRTWGNAQETIDVSTARCMDLTGCERFIVPRPDIFVSSGSNDGIARSFASWLRVRPVILAALNRPAKDTLQDFPQISHQAFRIILHEGTLDVEPPRLDSGGAHTPTTGSSELFGSTRAPSKKKNKGSGSRQKEARNRDDIAAYTAFIRDGDPDVHGVPPDVVPEWLGSPFVQQPVVSEDHGILREITWELAELGFRIDLVALDAAMDHGRWDSDKQHQAVLRSCFRIGGRSLLDVDLGMANTGLAEADWMLRAPFLFALKILVSYWKPLGDTPAPASVLTDVPRHFEGYTEAEFSQLESDIAWYINEVFFRRFRRPLILPPTLPLPGALPAHISFDVPPIMQLPVRTAGRWLPTLYNARL</sequence>
<feature type="compositionally biased region" description="Polar residues" evidence="1">
    <location>
        <begin position="487"/>
        <end position="496"/>
    </location>
</feature>
<evidence type="ECO:0000313" key="3">
    <source>
        <dbReference type="Proteomes" id="UP000054007"/>
    </source>
</evidence>
<reference evidence="2 3" key="1">
    <citation type="journal article" date="2015" name="Fungal Genet. Biol.">
        <title>Evolution of novel wood decay mechanisms in Agaricales revealed by the genome sequences of Fistulina hepatica and Cylindrobasidium torrendii.</title>
        <authorList>
            <person name="Floudas D."/>
            <person name="Held B.W."/>
            <person name="Riley R."/>
            <person name="Nagy L.G."/>
            <person name="Koehler G."/>
            <person name="Ransdell A.S."/>
            <person name="Younus H."/>
            <person name="Chow J."/>
            <person name="Chiniquy J."/>
            <person name="Lipzen A."/>
            <person name="Tritt A."/>
            <person name="Sun H."/>
            <person name="Haridas S."/>
            <person name="LaButti K."/>
            <person name="Ohm R.A."/>
            <person name="Kues U."/>
            <person name="Blanchette R.A."/>
            <person name="Grigoriev I.V."/>
            <person name="Minto R.E."/>
            <person name="Hibbett D.S."/>
        </authorList>
    </citation>
    <scope>NUCLEOTIDE SEQUENCE [LARGE SCALE GENOMIC DNA]</scope>
    <source>
        <strain evidence="2 3">FP15055 ss-10</strain>
    </source>
</reference>
<keyword evidence="3" id="KW-1185">Reference proteome</keyword>
<feature type="region of interest" description="Disordered" evidence="1">
    <location>
        <begin position="1"/>
        <end position="20"/>
    </location>
</feature>
<dbReference type="OrthoDB" id="2634326at2759"/>
<dbReference type="EMBL" id="KN880709">
    <property type="protein sequence ID" value="KIY63251.1"/>
    <property type="molecule type" value="Genomic_DNA"/>
</dbReference>
<dbReference type="AlphaFoldDB" id="A0A0D7B172"/>
<evidence type="ECO:0000313" key="2">
    <source>
        <dbReference type="EMBL" id="KIY63251.1"/>
    </source>
</evidence>